<dbReference type="EMBL" id="JAVFKD010000014">
    <property type="protein sequence ID" value="KAK5990265.1"/>
    <property type="molecule type" value="Genomic_DNA"/>
</dbReference>
<feature type="region of interest" description="Disordered" evidence="1">
    <location>
        <begin position="498"/>
        <end position="553"/>
    </location>
</feature>
<protein>
    <recommendedName>
        <fullName evidence="2">DUF3074 domain-containing protein</fullName>
    </recommendedName>
</protein>
<gene>
    <name evidence="3" type="ORF">PT974_08532</name>
</gene>
<feature type="compositionally biased region" description="Acidic residues" evidence="1">
    <location>
        <begin position="422"/>
        <end position="432"/>
    </location>
</feature>
<evidence type="ECO:0000256" key="1">
    <source>
        <dbReference type="SAM" id="MobiDB-lite"/>
    </source>
</evidence>
<sequence length="620" mass="68218">MGSHHEPFLALGPIDWDDVPVDSLKPFLDGIFADAQTVIESIPSPTIISAVTGRARSQTDSAVLVADIQKIHSQRQSGASLATAQQLRKEWKEVKVNVNPMGISVYKLAAKDGKGSWFARRSVHEGLTFDSWKTGLEKEFPETMKFQSGPGSGNIRGIGADKRVESQLIDGSGHLSVFQLSAQFPGPTAPRDFITLLLTSDNSQQHNGNSRPLRQYVIVSKPCTHPECPNRQGIIRGQYESVEIIREVPIERDPLVTGRSLSSTDLSTDESRRTGAESGQAQMTAIEWLMVTRSDPGGSVPRFMVEKGTPPGIVGDAGKFVNWITEKSKDNFATSDDANPQTDAATGNDGQNNIQKIPSIREPDSAQQQEGQDENIPSSNGIYGIISGIYGVASSVVASGFRQFSSPAGSNASQESLHEMTEGLEDDDDDDQTVSSETSSIRTFASALEKSLTEEQRAQSLAGSNSDESKAQNQSLERELRKLQERRRKLDEKAIQMQERLESKPKMREKHEKELAKQEAKYKRELQKLEEKREQEERKAEARRRKNVEKEEKLTLSLELEKARAERDVALKQIEILKSQVGELQAQNTMLVAKMGRLGGIDRTNSSDSKGSGVASTKSG</sequence>
<evidence type="ECO:0000259" key="2">
    <source>
        <dbReference type="Pfam" id="PF11274"/>
    </source>
</evidence>
<reference evidence="3 4" key="1">
    <citation type="submission" date="2024-01" db="EMBL/GenBank/DDBJ databases">
        <title>Complete genome of Cladobotryum mycophilum ATHUM6906.</title>
        <authorList>
            <person name="Christinaki A.C."/>
            <person name="Myridakis A.I."/>
            <person name="Kouvelis V.N."/>
        </authorList>
    </citation>
    <scope>NUCLEOTIDE SEQUENCE [LARGE SCALE GENOMIC DNA]</scope>
    <source>
        <strain evidence="3 4">ATHUM6906</strain>
    </source>
</reference>
<feature type="region of interest" description="Disordered" evidence="1">
    <location>
        <begin position="255"/>
        <end position="280"/>
    </location>
</feature>
<feature type="compositionally biased region" description="Basic and acidic residues" evidence="1">
    <location>
        <begin position="498"/>
        <end position="540"/>
    </location>
</feature>
<organism evidence="3 4">
    <name type="scientific">Cladobotryum mycophilum</name>
    <dbReference type="NCBI Taxonomy" id="491253"/>
    <lineage>
        <taxon>Eukaryota</taxon>
        <taxon>Fungi</taxon>
        <taxon>Dikarya</taxon>
        <taxon>Ascomycota</taxon>
        <taxon>Pezizomycotina</taxon>
        <taxon>Sordariomycetes</taxon>
        <taxon>Hypocreomycetidae</taxon>
        <taxon>Hypocreales</taxon>
        <taxon>Hypocreaceae</taxon>
        <taxon>Cladobotryum</taxon>
    </lineage>
</organism>
<dbReference type="PANTHER" id="PTHR40370">
    <property type="entry name" value="EXPRESSED PROTEIN"/>
    <property type="match status" value="1"/>
</dbReference>
<feature type="compositionally biased region" description="Polar residues" evidence="1">
    <location>
        <begin position="458"/>
        <end position="475"/>
    </location>
</feature>
<dbReference type="SUPFAM" id="SSF55961">
    <property type="entry name" value="Bet v1-like"/>
    <property type="match status" value="1"/>
</dbReference>
<dbReference type="Gene3D" id="3.30.530.20">
    <property type="match status" value="1"/>
</dbReference>
<feature type="domain" description="DUF3074" evidence="2">
    <location>
        <begin position="117"/>
        <end position="324"/>
    </location>
</feature>
<dbReference type="PANTHER" id="PTHR40370:SF1">
    <property type="entry name" value="DUF3074 DOMAIN-CONTAINING PROTEIN"/>
    <property type="match status" value="1"/>
</dbReference>
<feature type="compositionally biased region" description="Polar residues" evidence="1">
    <location>
        <begin position="433"/>
        <end position="443"/>
    </location>
</feature>
<accession>A0ABR0SDN4</accession>
<dbReference type="Proteomes" id="UP001338125">
    <property type="component" value="Unassembled WGS sequence"/>
</dbReference>
<feature type="region of interest" description="Disordered" evidence="1">
    <location>
        <begin position="598"/>
        <end position="620"/>
    </location>
</feature>
<feature type="compositionally biased region" description="Polar residues" evidence="1">
    <location>
        <begin position="404"/>
        <end position="415"/>
    </location>
</feature>
<dbReference type="InterPro" id="IPR024500">
    <property type="entry name" value="DUF3074"/>
</dbReference>
<feature type="region of interest" description="Disordered" evidence="1">
    <location>
        <begin position="404"/>
        <end position="476"/>
    </location>
</feature>
<name>A0ABR0SDN4_9HYPO</name>
<dbReference type="InterPro" id="IPR023393">
    <property type="entry name" value="START-like_dom_sf"/>
</dbReference>
<comment type="caution">
    <text evidence="3">The sequence shown here is derived from an EMBL/GenBank/DDBJ whole genome shotgun (WGS) entry which is preliminary data.</text>
</comment>
<feature type="region of interest" description="Disordered" evidence="1">
    <location>
        <begin position="331"/>
        <end position="356"/>
    </location>
</feature>
<proteinExistence type="predicted"/>
<evidence type="ECO:0000313" key="4">
    <source>
        <dbReference type="Proteomes" id="UP001338125"/>
    </source>
</evidence>
<feature type="compositionally biased region" description="Polar residues" evidence="1">
    <location>
        <begin position="603"/>
        <end position="620"/>
    </location>
</feature>
<keyword evidence="4" id="KW-1185">Reference proteome</keyword>
<evidence type="ECO:0000313" key="3">
    <source>
        <dbReference type="EMBL" id="KAK5990265.1"/>
    </source>
</evidence>
<dbReference type="Pfam" id="PF11274">
    <property type="entry name" value="DUF3074"/>
    <property type="match status" value="1"/>
</dbReference>